<organism evidence="1 2">
    <name type="scientific">Caballeronia insecticola</name>
    <dbReference type="NCBI Taxonomy" id="758793"/>
    <lineage>
        <taxon>Bacteria</taxon>
        <taxon>Pseudomonadati</taxon>
        <taxon>Pseudomonadota</taxon>
        <taxon>Betaproteobacteria</taxon>
        <taxon>Burkholderiales</taxon>
        <taxon>Burkholderiaceae</taxon>
        <taxon>Caballeronia</taxon>
    </lineage>
</organism>
<sequence>MNAAGFACCRFEPGAQISRNGDARGSVRISAAAGVAPVAMIERACFTPDIRCAPTHAARLESVHIRNADSRMQQCSEEACARVRARTVARARRHHRVRLASAAAPFTTFSTQHARVPTR</sequence>
<dbReference type="Proteomes" id="UP000013966">
    <property type="component" value="Chromosome 1"/>
</dbReference>
<reference evidence="1 2" key="1">
    <citation type="journal article" date="2013" name="Genome Announc.">
        <title>Complete Genome Sequence of Burkholderia sp. Strain RPE64, Bacterial Symbiont of the Bean Bug Riptortus pedestris.</title>
        <authorList>
            <person name="Shibata T.F."/>
            <person name="Maeda T."/>
            <person name="Nikoh N."/>
            <person name="Yamaguchi K."/>
            <person name="Oshima K."/>
            <person name="Hattori M."/>
            <person name="Nishiyama T."/>
            <person name="Hasebe M."/>
            <person name="Fukatsu T."/>
            <person name="Kikuchi Y."/>
            <person name="Shigenobu S."/>
        </authorList>
    </citation>
    <scope>NUCLEOTIDE SEQUENCE [LARGE SCALE GENOMIC DNA]</scope>
</reference>
<dbReference type="KEGG" id="buo:BRPE64_ACDS21710"/>
<evidence type="ECO:0000313" key="1">
    <source>
        <dbReference type="EMBL" id="BAN23925.1"/>
    </source>
</evidence>
<protein>
    <submittedName>
        <fullName evidence="1">Uncharacterized protein</fullName>
    </submittedName>
</protein>
<dbReference type="HOGENOM" id="CLU_2056950_0_0_4"/>
<evidence type="ECO:0000313" key="2">
    <source>
        <dbReference type="Proteomes" id="UP000013966"/>
    </source>
</evidence>
<gene>
    <name evidence="1" type="ORF">BRPE64_ACDS21710</name>
</gene>
<accession>R4WSJ6</accession>
<name>R4WSJ6_9BURK</name>
<reference evidence="1 2" key="2">
    <citation type="journal article" date="2018" name="Int. J. Syst. Evol. Microbiol.">
        <title>Burkholderia insecticola sp. nov., a gut symbiotic bacterium of the bean bug Riptortus pedestris.</title>
        <authorList>
            <person name="Takeshita K."/>
            <person name="Tamaki H."/>
            <person name="Ohbayashi T."/>
            <person name="Meng X.-Y."/>
            <person name="Sone T."/>
            <person name="Mitani Y."/>
            <person name="Peeters C."/>
            <person name="Kikuchi Y."/>
            <person name="Vandamme P."/>
        </authorList>
    </citation>
    <scope>NUCLEOTIDE SEQUENCE [LARGE SCALE GENOMIC DNA]</scope>
    <source>
        <strain evidence="1">RPE64</strain>
    </source>
</reference>
<proteinExistence type="predicted"/>
<dbReference type="AlphaFoldDB" id="R4WSJ6"/>
<keyword evidence="2" id="KW-1185">Reference proteome</keyword>
<dbReference type="STRING" id="758793.BRPE64_ACDS21710"/>
<dbReference type="EMBL" id="AP013058">
    <property type="protein sequence ID" value="BAN23925.1"/>
    <property type="molecule type" value="Genomic_DNA"/>
</dbReference>